<comment type="caution">
    <text evidence="1">The sequence shown here is derived from an EMBL/GenBank/DDBJ whole genome shotgun (WGS) entry which is preliminary data.</text>
</comment>
<evidence type="ECO:0000313" key="1">
    <source>
        <dbReference type="EMBL" id="PTX45141.1"/>
    </source>
</evidence>
<dbReference type="Proteomes" id="UP000244174">
    <property type="component" value="Unassembled WGS sequence"/>
</dbReference>
<sequence length="159" mass="17708">MVVLIIKPTMKIALFFLVLFHSVLIGNQDPVPSKYNVQEATLCQGDNLVLGDKEIKFKEIISDSRCPKRVSCIWAGEVKVLVEFYQDGKFKGEKVITGSNYSAGNASVTASTDISIAEFFKNSEFVIKKVVVMPYPEAGYKIGEEEYSLQLMVSQALKK</sequence>
<proteinExistence type="predicted"/>
<evidence type="ECO:0000313" key="2">
    <source>
        <dbReference type="Proteomes" id="UP000244174"/>
    </source>
</evidence>
<organism evidence="1 2">
    <name type="scientific">Christiangramia gaetbulicola</name>
    <dbReference type="NCBI Taxonomy" id="703340"/>
    <lineage>
        <taxon>Bacteria</taxon>
        <taxon>Pseudomonadati</taxon>
        <taxon>Bacteroidota</taxon>
        <taxon>Flavobacteriia</taxon>
        <taxon>Flavobacteriales</taxon>
        <taxon>Flavobacteriaceae</taxon>
        <taxon>Christiangramia</taxon>
    </lineage>
</organism>
<gene>
    <name evidence="1" type="ORF">C8P64_1131</name>
</gene>
<name>A0A2T6AMU6_9FLAO</name>
<protein>
    <submittedName>
        <fullName evidence="1">Uncharacterized protein</fullName>
    </submittedName>
</protein>
<keyword evidence="2" id="KW-1185">Reference proteome</keyword>
<dbReference type="AlphaFoldDB" id="A0A2T6AMU6"/>
<reference evidence="1 2" key="1">
    <citation type="submission" date="2018-04" db="EMBL/GenBank/DDBJ databases">
        <title>Genomic Encyclopedia of Archaeal and Bacterial Type Strains, Phase II (KMG-II): from individual species to whole genera.</title>
        <authorList>
            <person name="Goeker M."/>
        </authorList>
    </citation>
    <scope>NUCLEOTIDE SEQUENCE [LARGE SCALE GENOMIC DNA]</scope>
    <source>
        <strain evidence="1 2">DSM 23082</strain>
    </source>
</reference>
<accession>A0A2T6AMU6</accession>
<dbReference type="EMBL" id="QBKQ01000001">
    <property type="protein sequence ID" value="PTX45141.1"/>
    <property type="molecule type" value="Genomic_DNA"/>
</dbReference>